<feature type="region of interest" description="Disordered" evidence="1">
    <location>
        <begin position="1677"/>
        <end position="1720"/>
    </location>
</feature>
<feature type="region of interest" description="Disordered" evidence="1">
    <location>
        <begin position="1508"/>
        <end position="1569"/>
    </location>
</feature>
<proteinExistence type="predicted"/>
<accession>A0AAN7RXR7</accession>
<feature type="compositionally biased region" description="Basic and acidic residues" evidence="1">
    <location>
        <begin position="1034"/>
        <end position="1049"/>
    </location>
</feature>
<feature type="region of interest" description="Disordered" evidence="1">
    <location>
        <begin position="822"/>
        <end position="842"/>
    </location>
</feature>
<feature type="compositionally biased region" description="Basic and acidic residues" evidence="1">
    <location>
        <begin position="1590"/>
        <end position="1599"/>
    </location>
</feature>
<evidence type="ECO:0000313" key="2">
    <source>
        <dbReference type="EMBL" id="KAK4820997.1"/>
    </source>
</evidence>
<feature type="compositionally biased region" description="Basic and acidic residues" evidence="1">
    <location>
        <begin position="404"/>
        <end position="422"/>
    </location>
</feature>
<feature type="region of interest" description="Disordered" evidence="1">
    <location>
        <begin position="1149"/>
        <end position="1188"/>
    </location>
</feature>
<feature type="compositionally biased region" description="Polar residues" evidence="1">
    <location>
        <begin position="833"/>
        <end position="842"/>
    </location>
</feature>
<feature type="region of interest" description="Disordered" evidence="1">
    <location>
        <begin position="1213"/>
        <end position="1235"/>
    </location>
</feature>
<feature type="compositionally biased region" description="Basic and acidic residues" evidence="1">
    <location>
        <begin position="995"/>
        <end position="1011"/>
    </location>
</feature>
<feature type="compositionally biased region" description="Polar residues" evidence="1">
    <location>
        <begin position="1012"/>
        <end position="1031"/>
    </location>
</feature>
<feature type="compositionally biased region" description="Basic and acidic residues" evidence="1">
    <location>
        <begin position="905"/>
        <end position="917"/>
    </location>
</feature>
<keyword evidence="3" id="KW-1185">Reference proteome</keyword>
<feature type="compositionally biased region" description="Basic and acidic residues" evidence="1">
    <location>
        <begin position="711"/>
        <end position="722"/>
    </location>
</feature>
<sequence>MAQTVFTLCFIFFIDVKRINVSIVGSISNEGISSYSAEDLSSPNSSMVSSEVTGQKNSILQEHGGQTGSDFLKQAAEARERSLPTSVPFAYCAKGHVTADLTSNDDKSPTANCNEAVPSPGPVKDKEEGIAHAVCVDRGPKGDNIAATSLKNNENDPRNPGLEPSPPAAITEMQGVTQMGLSELGWLWQGEQLGGMRDPRVSTFPQGKEAGDYFTTQEAKQERGVLEVGQPQTVMQQGRQNTDGGEGLLMKKETLILNYPATGGSDSEKFGAIVNAQGFTEISEVCNLQMGAVTRAKGDEANPALSGSKGEQSEACTLVSELPSNPPNLFLVPKPEEPSREYVAGNDSQDPVRSEAVKTASEKNEPIFQRELQKEDELVSAEHFSVPLSFKREEEQKSAVTTESPKDEASSNEIIKADDVSRESTTLSETESIINPTKENSPADERLLLEEYALSTSLSRSIELNQKETEANETGEKNKIRTEEARVTEASEFPEGSSGAERQPLNSVSSHHQDAENAHLGHNPEEFSLCEKTSTGDLREEAGEKPLTSDSTFKSPEDNSHSLGCKPEQEMSKEKTAATDDLENKLVASPQFPGEECPLSFDCFNAEAEDKTSGQPGCNGTEKVCLAGAHSSLLLHSENNNIKQSKQDESWEKAFARETVLESECKTESQEKPESYSKSEESAKMSKSKLELQGLNELAGTMDRMAVQTEEASRVSETKEQIGHIAEVPRSAPEQGPAAAAAQSSAVDGKENEGIQQEKHQTAVKGFVEDKDLALKSECKSDVLMQARQEQVAAEGHRTVQMACSETSRAVVGTSGLAPQQVHTEEGGDSHISENSCPSQRDTCSSSEALECSIRELQENADVPTALPQAKQMEKSVSVAGDSGCISNTGLEQEKQQSSLTTVTRADDQEHKERALKPELPLDPNNHSSVPEIPLDISNNLDKESSVLGPAPIQCDSDTAKEKDKDKSSAVVSEDTCSSKHGQNISGVTMLNLQDRNEQNKTDLKAEENCRSKQNSNKPEQDNNSLISASQHEAACHTDTFSKESDKNEQPGSVCRVKDNTSESRAAALNALPGTQNSASATNISQALPSDTEIAHTSDNSEKNDPQISHPETQEKMPLMAKNSEKIEGLTADGEIIWEAGNMEISCEDSASVTETSNMKSDKSPGAQGPPSPLQAHGEVIPTDKPYKSSCIQKTPEEPGYCQANFTALVSTQTSALSHPSQQPGNHTNSGTGGELLNNELEVVACQNALEGNSDVQTAAGSQVSVHLGPSPRVSTGNTAKSENSSAGSMGVNEKGVPDQSFQGDGDRSLALPETLNVGQSTGNLPQFSSEKLKKEISAIKSKEMKSEVNFKEQQSDSSAESLLALPTLEGKLLSLSSAGKQEGCNEEIATNICVDDKYGKILEKPGNSENMEELSKENNNITRAEISVSEQSAENAGREHEALTCSSLDIGSSLPDFREHISQIFKKTVHSTLSAELPQLLSENHAGFKQSPVAEDTAERCCAENFSESNKASKGAPEGTSEAEGQGLSLATETSCKAATGKPLQPENTVAELPPASLQDTEKNRRPGSCLEVVPRLDGATPAKCALENLHKPDKTTEHPGSSEMERKEGVCASGVDPESLISLAIKKEGPASFDGAAAENFPAHSDSKQQPTVAVISTGDVQKRDLEDAATAEGNNLITECNAEPVSSEEDISLPTEQCQDPKPNEQEKSEYGDPGIAKSISDMAASTLVPGGSYNHEKLPGNFNVSPGENQETHICSNFMRDIKSQNDMQMIQDDPVNRKCLETLENSQEVQQEKKATVHGLIDYLKTEVSQDDCLQTDSEIESSNMTEGDVKENSDTVLSTAKTGNEKTGDIPETGTARMLVTGEGDLAINTSTEEQETDLYKNHSPAIPVMEQGEHSACTDLTVAENQPSKMNAEHENSLQDAKRKLSPLALTEPKSLDLDELQDMAVAGLPTERYLL</sequence>
<feature type="region of interest" description="Disordered" evidence="1">
    <location>
        <begin position="1587"/>
        <end position="1615"/>
    </location>
</feature>
<feature type="compositionally biased region" description="Basic and acidic residues" evidence="1">
    <location>
        <begin position="465"/>
        <end position="489"/>
    </location>
</feature>
<feature type="region of interest" description="Disordered" evidence="1">
    <location>
        <begin position="299"/>
        <end position="367"/>
    </location>
</feature>
<dbReference type="EMBL" id="JAUNZN010000005">
    <property type="protein sequence ID" value="KAK4820997.1"/>
    <property type="molecule type" value="Genomic_DNA"/>
</dbReference>
<comment type="caution">
    <text evidence="2">The sequence shown here is derived from an EMBL/GenBank/DDBJ whole genome shotgun (WGS) entry which is preliminary data.</text>
</comment>
<feature type="compositionally biased region" description="Polar residues" evidence="1">
    <location>
        <begin position="1073"/>
        <end position="1089"/>
    </location>
</feature>
<feature type="compositionally biased region" description="Basic and acidic residues" evidence="1">
    <location>
        <begin position="567"/>
        <end position="584"/>
    </location>
</feature>
<name>A0AAN7RXR7_MYCAM</name>
<feature type="compositionally biased region" description="Basic and acidic residues" evidence="1">
    <location>
        <begin position="748"/>
        <end position="763"/>
    </location>
</feature>
<reference evidence="2 3" key="1">
    <citation type="journal article" date="2023" name="J. Hered.">
        <title>Chromosome-level genome of the wood stork (Mycteria americana) provides insight into avian chromosome evolution.</title>
        <authorList>
            <person name="Flamio R. Jr."/>
            <person name="Ramstad K.M."/>
        </authorList>
    </citation>
    <scope>NUCLEOTIDE SEQUENCE [LARGE SCALE GENOMIC DNA]</scope>
    <source>
        <strain evidence="2">JAX WOST 10</strain>
    </source>
</reference>
<feature type="compositionally biased region" description="Basic and acidic residues" evidence="1">
    <location>
        <begin position="511"/>
        <end position="525"/>
    </location>
</feature>
<evidence type="ECO:0008006" key="4">
    <source>
        <dbReference type="Google" id="ProtNLM"/>
    </source>
</evidence>
<evidence type="ECO:0000256" key="1">
    <source>
        <dbReference type="SAM" id="MobiDB-lite"/>
    </source>
</evidence>
<feature type="compositionally biased region" description="Polar residues" evidence="1">
    <location>
        <begin position="1149"/>
        <end position="1159"/>
    </location>
</feature>
<feature type="compositionally biased region" description="Polar residues" evidence="1">
    <location>
        <begin position="888"/>
        <end position="904"/>
    </location>
</feature>
<feature type="region of interest" description="Disordered" evidence="1">
    <location>
        <begin position="888"/>
        <end position="1119"/>
    </location>
</feature>
<feature type="compositionally biased region" description="Basic and acidic residues" evidence="1">
    <location>
        <begin position="350"/>
        <end position="365"/>
    </location>
</feature>
<feature type="compositionally biased region" description="Polar residues" evidence="1">
    <location>
        <begin position="454"/>
        <end position="464"/>
    </location>
</feature>
<feature type="compositionally biased region" description="Basic and acidic residues" evidence="1">
    <location>
        <begin position="1093"/>
        <end position="1105"/>
    </location>
</feature>
<feature type="region of interest" description="Disordered" evidence="1">
    <location>
        <begin position="660"/>
        <end position="689"/>
    </location>
</feature>
<protein>
    <recommendedName>
        <fullName evidence="4">Transforming acidic coiled-coil-containing protein C-terminal domain-containing protein</fullName>
    </recommendedName>
</protein>
<feature type="region of interest" description="Disordered" evidence="1">
    <location>
        <begin position="707"/>
        <end position="763"/>
    </location>
</feature>
<feature type="compositionally biased region" description="Polar residues" evidence="1">
    <location>
        <begin position="1213"/>
        <end position="1230"/>
    </location>
</feature>
<evidence type="ECO:0000313" key="3">
    <source>
        <dbReference type="Proteomes" id="UP001333110"/>
    </source>
</evidence>
<organism evidence="2 3">
    <name type="scientific">Mycteria americana</name>
    <name type="common">Wood stork</name>
    <dbReference type="NCBI Taxonomy" id="33587"/>
    <lineage>
        <taxon>Eukaryota</taxon>
        <taxon>Metazoa</taxon>
        <taxon>Chordata</taxon>
        <taxon>Craniata</taxon>
        <taxon>Vertebrata</taxon>
        <taxon>Euteleostomi</taxon>
        <taxon>Archelosauria</taxon>
        <taxon>Archosauria</taxon>
        <taxon>Dinosauria</taxon>
        <taxon>Saurischia</taxon>
        <taxon>Theropoda</taxon>
        <taxon>Coelurosauria</taxon>
        <taxon>Aves</taxon>
        <taxon>Neognathae</taxon>
        <taxon>Neoaves</taxon>
        <taxon>Aequornithes</taxon>
        <taxon>Ciconiiformes</taxon>
        <taxon>Ciconiidae</taxon>
        <taxon>Mycteria</taxon>
    </lineage>
</organism>
<feature type="compositionally biased region" description="Low complexity" evidence="1">
    <location>
        <begin position="423"/>
        <end position="432"/>
    </location>
</feature>
<feature type="region of interest" description="Disordered" evidence="1">
    <location>
        <begin position="1261"/>
        <end position="1310"/>
    </location>
</feature>
<feature type="compositionally biased region" description="Basic and acidic residues" evidence="1">
    <location>
        <begin position="823"/>
        <end position="832"/>
    </location>
</feature>
<dbReference type="Proteomes" id="UP001333110">
    <property type="component" value="Unassembled WGS sequence"/>
</dbReference>
<feature type="region of interest" description="Disordered" evidence="1">
    <location>
        <begin position="100"/>
        <end position="168"/>
    </location>
</feature>
<feature type="compositionally biased region" description="Low complexity" evidence="1">
    <location>
        <begin position="731"/>
        <end position="746"/>
    </location>
</feature>
<feature type="compositionally biased region" description="Polar residues" evidence="1">
    <location>
        <begin position="975"/>
        <end position="994"/>
    </location>
</feature>
<feature type="region of interest" description="Disordered" evidence="1">
    <location>
        <begin position="390"/>
        <end position="594"/>
    </location>
</feature>
<gene>
    <name evidence="2" type="ORF">QYF61_009463</name>
</gene>
<feature type="compositionally biased region" description="Basic and acidic residues" evidence="1">
    <location>
        <begin position="958"/>
        <end position="968"/>
    </location>
</feature>
<feature type="compositionally biased region" description="Basic and acidic residues" evidence="1">
    <location>
        <begin position="1705"/>
        <end position="1714"/>
    </location>
</feature>
<feature type="compositionally biased region" description="Polar residues" evidence="1">
    <location>
        <begin position="1273"/>
        <end position="1288"/>
    </location>
</feature>